<dbReference type="InterPro" id="IPR006664">
    <property type="entry name" value="OMP_bac"/>
</dbReference>
<keyword evidence="7" id="KW-1185">Reference proteome</keyword>
<dbReference type="PANTHER" id="PTHR30329">
    <property type="entry name" value="STATOR ELEMENT OF FLAGELLAR MOTOR COMPLEX"/>
    <property type="match status" value="1"/>
</dbReference>
<evidence type="ECO:0000256" key="1">
    <source>
        <dbReference type="ARBA" id="ARBA00004442"/>
    </source>
</evidence>
<dbReference type="OrthoDB" id="9814546at2"/>
<dbReference type="PRINTS" id="PR01021">
    <property type="entry name" value="OMPADOMAIN"/>
</dbReference>
<dbReference type="InterPro" id="IPR006665">
    <property type="entry name" value="OmpA-like"/>
</dbReference>
<evidence type="ECO:0000256" key="4">
    <source>
        <dbReference type="PROSITE-ProRule" id="PRU00473"/>
    </source>
</evidence>
<proteinExistence type="predicted"/>
<dbReference type="EMBL" id="WTYQ01000002">
    <property type="protein sequence ID" value="MXP26021.1"/>
    <property type="molecule type" value="Genomic_DNA"/>
</dbReference>
<dbReference type="CDD" id="cd07185">
    <property type="entry name" value="OmpA_C-like"/>
    <property type="match status" value="1"/>
</dbReference>
<dbReference type="InterPro" id="IPR036737">
    <property type="entry name" value="OmpA-like_sf"/>
</dbReference>
<keyword evidence="3" id="KW-0998">Cell outer membrane</keyword>
<feature type="domain" description="OmpA-like" evidence="5">
    <location>
        <begin position="119"/>
        <end position="234"/>
    </location>
</feature>
<keyword evidence="2 4" id="KW-0472">Membrane</keyword>
<evidence type="ECO:0000313" key="7">
    <source>
        <dbReference type="Proteomes" id="UP000460561"/>
    </source>
</evidence>
<evidence type="ECO:0000256" key="3">
    <source>
        <dbReference type="ARBA" id="ARBA00023237"/>
    </source>
</evidence>
<evidence type="ECO:0000313" key="6">
    <source>
        <dbReference type="EMBL" id="MXP26021.1"/>
    </source>
</evidence>
<dbReference type="InterPro" id="IPR050330">
    <property type="entry name" value="Bact_OuterMem_StrucFunc"/>
</dbReference>
<dbReference type="GO" id="GO:0009279">
    <property type="term" value="C:cell outer membrane"/>
    <property type="evidence" value="ECO:0007669"/>
    <property type="project" value="UniProtKB-SubCell"/>
</dbReference>
<sequence length="247" mass="25785">MLHRPLLAILIGSLAVFVLAILGGRLTGPTITDELSRRAEAAIAEAGGKGVVTAVFRSPGGAPSRHPVLEGGEGLNEKKRDQIAKAVARTKGVGGISWADGNGLAEGGEPPINPRHCQDDVRALLAARTIRFEESSATIQPSSVSLIDEVAKALRPCLGSVVLVTGHTDKSGPEKLNQILSRDRAESVRNALIARGLPEDSIRAEGVGSAVPVDGLNPADPANRRIDFEVIQTAKIKPTPVDTPGPH</sequence>
<reference evidence="6 7" key="1">
    <citation type="submission" date="2019-12" db="EMBL/GenBank/DDBJ databases">
        <title>Genomic-based taxomic classification of the family Erythrobacteraceae.</title>
        <authorList>
            <person name="Xu L."/>
        </authorList>
    </citation>
    <scope>NUCLEOTIDE SEQUENCE [LARGE SCALE GENOMIC DNA]</scope>
    <source>
        <strain evidence="6 7">DSM 18604</strain>
    </source>
</reference>
<organism evidence="6 7">
    <name type="scientific">Altericroceibacterium indicum</name>
    <dbReference type="NCBI Taxonomy" id="374177"/>
    <lineage>
        <taxon>Bacteria</taxon>
        <taxon>Pseudomonadati</taxon>
        <taxon>Pseudomonadota</taxon>
        <taxon>Alphaproteobacteria</taxon>
        <taxon>Sphingomonadales</taxon>
        <taxon>Erythrobacteraceae</taxon>
        <taxon>Altericroceibacterium</taxon>
    </lineage>
</organism>
<accession>A0A845AAI3</accession>
<dbReference type="Pfam" id="PF00691">
    <property type="entry name" value="OmpA"/>
    <property type="match status" value="1"/>
</dbReference>
<dbReference type="SUPFAM" id="SSF103088">
    <property type="entry name" value="OmpA-like"/>
    <property type="match status" value="1"/>
</dbReference>
<comment type="subcellular location">
    <subcellularLocation>
        <location evidence="1">Cell outer membrane</location>
    </subcellularLocation>
</comment>
<dbReference type="Proteomes" id="UP000460561">
    <property type="component" value="Unassembled WGS sequence"/>
</dbReference>
<dbReference type="Gene3D" id="3.30.1330.60">
    <property type="entry name" value="OmpA-like domain"/>
    <property type="match status" value="1"/>
</dbReference>
<comment type="caution">
    <text evidence="6">The sequence shown here is derived from an EMBL/GenBank/DDBJ whole genome shotgun (WGS) entry which is preliminary data.</text>
</comment>
<evidence type="ECO:0000256" key="2">
    <source>
        <dbReference type="ARBA" id="ARBA00023136"/>
    </source>
</evidence>
<dbReference type="PROSITE" id="PS51123">
    <property type="entry name" value="OMPA_2"/>
    <property type="match status" value="1"/>
</dbReference>
<protein>
    <submittedName>
        <fullName evidence="6">OmpA family protein</fullName>
    </submittedName>
</protein>
<name>A0A845AAI3_9SPHN</name>
<dbReference type="AlphaFoldDB" id="A0A845AAI3"/>
<gene>
    <name evidence="6" type="ORF">GRI39_08195</name>
</gene>
<evidence type="ECO:0000259" key="5">
    <source>
        <dbReference type="PROSITE" id="PS51123"/>
    </source>
</evidence>
<dbReference type="PANTHER" id="PTHR30329:SF21">
    <property type="entry name" value="LIPOPROTEIN YIAD-RELATED"/>
    <property type="match status" value="1"/>
</dbReference>